<dbReference type="SUPFAM" id="SSF69593">
    <property type="entry name" value="Glycerol-3-phosphate (1)-acyltransferase"/>
    <property type="match status" value="1"/>
</dbReference>
<keyword evidence="7 14" id="KW-1133">Transmembrane helix</keyword>
<comment type="pathway">
    <text evidence="2">Lipid metabolism.</text>
</comment>
<dbReference type="GO" id="GO:0008654">
    <property type="term" value="P:phospholipid biosynthetic process"/>
    <property type="evidence" value="ECO:0007669"/>
    <property type="project" value="UniProtKB-KW"/>
</dbReference>
<protein>
    <recommendedName>
        <fullName evidence="15">Phospholipid/glycerol acyltransferase domain-containing protein</fullName>
    </recommendedName>
</protein>
<dbReference type="EMBL" id="CAKAEH010001680">
    <property type="protein sequence ID" value="CAG9538595.1"/>
    <property type="molecule type" value="Genomic_DNA"/>
</dbReference>
<evidence type="ECO:0000256" key="5">
    <source>
        <dbReference type="ARBA" id="ARBA00022679"/>
    </source>
</evidence>
<evidence type="ECO:0000256" key="4">
    <source>
        <dbReference type="ARBA" id="ARBA00022516"/>
    </source>
</evidence>
<evidence type="ECO:0000256" key="10">
    <source>
        <dbReference type="ARBA" id="ARBA00023209"/>
    </source>
</evidence>
<dbReference type="GO" id="GO:0016020">
    <property type="term" value="C:membrane"/>
    <property type="evidence" value="ECO:0007669"/>
    <property type="project" value="UniProtKB-SubCell"/>
</dbReference>
<keyword evidence="6 14" id="KW-0812">Transmembrane</keyword>
<proteinExistence type="inferred from homology"/>
<keyword evidence="9 14" id="KW-0472">Membrane</keyword>
<evidence type="ECO:0000256" key="14">
    <source>
        <dbReference type="SAM" id="Phobius"/>
    </source>
</evidence>
<evidence type="ECO:0000256" key="11">
    <source>
        <dbReference type="ARBA" id="ARBA00023264"/>
    </source>
</evidence>
<evidence type="ECO:0000256" key="9">
    <source>
        <dbReference type="ARBA" id="ARBA00023136"/>
    </source>
</evidence>
<dbReference type="GO" id="GO:0005783">
    <property type="term" value="C:endoplasmic reticulum"/>
    <property type="evidence" value="ECO:0007669"/>
    <property type="project" value="TreeGrafter"/>
</dbReference>
<dbReference type="AlphaFoldDB" id="A0A8J2M2Q0"/>
<name>A0A8J2M2Q0_9BILA</name>
<feature type="transmembrane region" description="Helical" evidence="14">
    <location>
        <begin position="162"/>
        <end position="184"/>
    </location>
</feature>
<feature type="transmembrane region" description="Helical" evidence="14">
    <location>
        <begin position="12"/>
        <end position="30"/>
    </location>
</feature>
<evidence type="ECO:0000259" key="15">
    <source>
        <dbReference type="SMART" id="SM00563"/>
    </source>
</evidence>
<dbReference type="PANTHER" id="PTHR23063:SF6">
    <property type="entry name" value="PHOSPHOLIPID_GLYCEROL ACYLTRANSFERASE DOMAIN-CONTAINING PROTEIN"/>
    <property type="match status" value="1"/>
</dbReference>
<feature type="domain" description="Phospholipid/glycerol acyltransferase" evidence="15">
    <location>
        <begin position="227"/>
        <end position="342"/>
    </location>
</feature>
<evidence type="ECO:0000256" key="7">
    <source>
        <dbReference type="ARBA" id="ARBA00022989"/>
    </source>
</evidence>
<evidence type="ECO:0000313" key="17">
    <source>
        <dbReference type="Proteomes" id="UP000746747"/>
    </source>
</evidence>
<evidence type="ECO:0000256" key="1">
    <source>
        <dbReference type="ARBA" id="ARBA00004370"/>
    </source>
</evidence>
<organism evidence="16 17">
    <name type="scientific">Cercopithifilaria johnstoni</name>
    <dbReference type="NCBI Taxonomy" id="2874296"/>
    <lineage>
        <taxon>Eukaryota</taxon>
        <taxon>Metazoa</taxon>
        <taxon>Ecdysozoa</taxon>
        <taxon>Nematoda</taxon>
        <taxon>Chromadorea</taxon>
        <taxon>Rhabditida</taxon>
        <taxon>Spirurina</taxon>
        <taxon>Spiruromorpha</taxon>
        <taxon>Filarioidea</taxon>
        <taxon>Onchocercidae</taxon>
        <taxon>Cercopithifilaria</taxon>
    </lineage>
</organism>
<evidence type="ECO:0000256" key="8">
    <source>
        <dbReference type="ARBA" id="ARBA00023098"/>
    </source>
</evidence>
<keyword evidence="17" id="KW-1185">Reference proteome</keyword>
<evidence type="ECO:0000256" key="6">
    <source>
        <dbReference type="ARBA" id="ARBA00022692"/>
    </source>
</evidence>
<keyword evidence="12" id="KW-0012">Acyltransferase</keyword>
<comment type="subcellular location">
    <subcellularLocation>
        <location evidence="1">Membrane</location>
    </subcellularLocation>
</comment>
<keyword evidence="11" id="KW-1208">Phospholipid metabolism</keyword>
<evidence type="ECO:0000256" key="12">
    <source>
        <dbReference type="ARBA" id="ARBA00023315"/>
    </source>
</evidence>
<dbReference type="GO" id="GO:0019432">
    <property type="term" value="P:triglyceride biosynthetic process"/>
    <property type="evidence" value="ECO:0007669"/>
    <property type="project" value="TreeGrafter"/>
</dbReference>
<comment type="similarity">
    <text evidence="3">Belongs to the 1-acyl-sn-glycerol-3-phosphate acyltransferase family.</text>
</comment>
<dbReference type="GO" id="GO:0004366">
    <property type="term" value="F:glycerol-3-phosphate O-acyltransferase activity"/>
    <property type="evidence" value="ECO:0007669"/>
    <property type="project" value="TreeGrafter"/>
</dbReference>
<keyword evidence="10" id="KW-0594">Phospholipid biosynthesis</keyword>
<dbReference type="InterPro" id="IPR002123">
    <property type="entry name" value="Plipid/glycerol_acylTrfase"/>
</dbReference>
<keyword evidence="4" id="KW-0444">Lipid biosynthesis</keyword>
<evidence type="ECO:0000256" key="13">
    <source>
        <dbReference type="ARBA" id="ARBA00025707"/>
    </source>
</evidence>
<evidence type="ECO:0000256" key="3">
    <source>
        <dbReference type="ARBA" id="ARBA00008655"/>
    </source>
</evidence>
<sequence>MLMAILSVYVRWLLGLVLTTVLLIVCGYGWGPLPHLYIKLVKLVQSFYPHNYPQVDDDAFWPAIIKQCDKSLLRKHSNDAFSSFHFSEIPILNAFNVCLDAFKAGFEAIIQDQLSVAFDPAPSFYNTLLERPDRLPVPDAEHPISQRHIFGYFVALAFRYGVLLPIRLCLIFISLVFWINAIVVDYFMNMTNEQKLRITLMNCRLFCAAIGLVAKYHNREYRPKQGGIAVTNHLSPNDVQVIYADIDPSDGCGFTITGQRQTGIIRFIETIAEKIIPALWLDRNSATDRKRFMDEVLREAKANRPVLLFPEGSCTNNTRVLQFRKAIFEDSVAIYPIAIRQDARFGDSFWSEPKFWRYLLRVFTSWAIVYDVTYLEPYHKRPGETNQNFAQRVQKAIAKTADVESIALDYRLWSAEMKSSKSWYQIIIMLSTVSTSRVSLT</sequence>
<dbReference type="Pfam" id="PF01553">
    <property type="entry name" value="Acyltransferase"/>
    <property type="match status" value="1"/>
</dbReference>
<reference evidence="16" key="1">
    <citation type="submission" date="2021-09" db="EMBL/GenBank/DDBJ databases">
        <authorList>
            <consortium name="Pathogen Informatics"/>
        </authorList>
    </citation>
    <scope>NUCLEOTIDE SEQUENCE</scope>
</reference>
<keyword evidence="5" id="KW-0808">Transferase</keyword>
<dbReference type="OrthoDB" id="272512at2759"/>
<dbReference type="Proteomes" id="UP000746747">
    <property type="component" value="Unassembled WGS sequence"/>
</dbReference>
<dbReference type="PANTHER" id="PTHR23063">
    <property type="entry name" value="PHOSPHOLIPID ACYLTRANSFERASE"/>
    <property type="match status" value="1"/>
</dbReference>
<dbReference type="CDD" id="cd07991">
    <property type="entry name" value="LPLAT_LPCAT1-like"/>
    <property type="match status" value="1"/>
</dbReference>
<comment type="caution">
    <text evidence="16">The sequence shown here is derived from an EMBL/GenBank/DDBJ whole genome shotgun (WGS) entry which is preliminary data.</text>
</comment>
<evidence type="ECO:0000313" key="16">
    <source>
        <dbReference type="EMBL" id="CAG9538595.1"/>
    </source>
</evidence>
<comment type="pathway">
    <text evidence="13">Phospholipid metabolism.</text>
</comment>
<evidence type="ECO:0000256" key="2">
    <source>
        <dbReference type="ARBA" id="ARBA00005189"/>
    </source>
</evidence>
<keyword evidence="8" id="KW-0443">Lipid metabolism</keyword>
<dbReference type="InterPro" id="IPR045252">
    <property type="entry name" value="LPCAT1-like"/>
</dbReference>
<accession>A0A8J2M2Q0</accession>
<gene>
    <name evidence="16" type="ORF">CJOHNSTONI_LOCUS8289</name>
</gene>
<dbReference type="SMART" id="SM00563">
    <property type="entry name" value="PlsC"/>
    <property type="match status" value="1"/>
</dbReference>